<keyword evidence="2" id="KW-0677">Repeat</keyword>
<organism evidence="6 7">
    <name type="scientific">Pisum sativum</name>
    <name type="common">Garden pea</name>
    <name type="synonym">Lathyrus oleraceus</name>
    <dbReference type="NCBI Taxonomy" id="3888"/>
    <lineage>
        <taxon>Eukaryota</taxon>
        <taxon>Viridiplantae</taxon>
        <taxon>Streptophyta</taxon>
        <taxon>Embryophyta</taxon>
        <taxon>Tracheophyta</taxon>
        <taxon>Spermatophyta</taxon>
        <taxon>Magnoliopsida</taxon>
        <taxon>eudicotyledons</taxon>
        <taxon>Gunneridae</taxon>
        <taxon>Pentapetalae</taxon>
        <taxon>rosids</taxon>
        <taxon>fabids</taxon>
        <taxon>Fabales</taxon>
        <taxon>Fabaceae</taxon>
        <taxon>Papilionoideae</taxon>
        <taxon>50 kb inversion clade</taxon>
        <taxon>NPAAA clade</taxon>
        <taxon>Hologalegina</taxon>
        <taxon>IRL clade</taxon>
        <taxon>Fabeae</taxon>
        <taxon>Lathyrus</taxon>
    </lineage>
</organism>
<dbReference type="GO" id="GO:0008270">
    <property type="term" value="F:zinc ion binding"/>
    <property type="evidence" value="ECO:0007669"/>
    <property type="project" value="UniProtKB-KW"/>
</dbReference>
<evidence type="ECO:0000256" key="1">
    <source>
        <dbReference type="ARBA" id="ARBA00022723"/>
    </source>
</evidence>
<dbReference type="AlphaFoldDB" id="A0A9D4YGC4"/>
<name>A0A9D4YGC4_PEA</name>
<evidence type="ECO:0000313" key="6">
    <source>
        <dbReference type="EMBL" id="KAI5437050.1"/>
    </source>
</evidence>
<keyword evidence="4" id="KW-0862">Zinc</keyword>
<gene>
    <name evidence="6" type="ORF">KIW84_023245</name>
</gene>
<dbReference type="Gramene" id="Psat02G0324500-T1">
    <property type="protein sequence ID" value="KAI5437050.1"/>
    <property type="gene ID" value="KIW84_023245"/>
</dbReference>
<dbReference type="Pfam" id="PF13901">
    <property type="entry name" value="RH_dom"/>
    <property type="match status" value="1"/>
</dbReference>
<keyword evidence="1" id="KW-0479">Metal-binding</keyword>
<evidence type="ECO:0000313" key="7">
    <source>
        <dbReference type="Proteomes" id="UP001058974"/>
    </source>
</evidence>
<dbReference type="SMART" id="SM01175">
    <property type="entry name" value="DUF4206"/>
    <property type="match status" value="1"/>
</dbReference>
<sequence length="197" mass="22466">MCSRKCARPSRPAGLEKWPTPTLMEATHLSVLSFPSAFVSAHSVVRWLLFIRLRCRWTVSYSRIGVWRYAILQQLCDVSFGCYCSYFPVTSFTVCLSISLDSGSRHGKFFTGQLFCSSCHTNETAVLPARVLHHWDFTHYHVSQLAKSYLDYIHEHHMICDTTVNLFLSSKVPALLRVMNVRNEIGTMLPFVRGVGN</sequence>
<evidence type="ECO:0000256" key="4">
    <source>
        <dbReference type="ARBA" id="ARBA00022833"/>
    </source>
</evidence>
<keyword evidence="7" id="KW-1185">Reference proteome</keyword>
<accession>A0A9D4YGC4</accession>
<proteinExistence type="predicted"/>
<reference evidence="6 7" key="1">
    <citation type="journal article" date="2022" name="Nat. Genet.">
        <title>Improved pea reference genome and pan-genome highlight genomic features and evolutionary characteristics.</title>
        <authorList>
            <person name="Yang T."/>
            <person name="Liu R."/>
            <person name="Luo Y."/>
            <person name="Hu S."/>
            <person name="Wang D."/>
            <person name="Wang C."/>
            <person name="Pandey M.K."/>
            <person name="Ge S."/>
            <person name="Xu Q."/>
            <person name="Li N."/>
            <person name="Li G."/>
            <person name="Huang Y."/>
            <person name="Saxena R.K."/>
            <person name="Ji Y."/>
            <person name="Li M."/>
            <person name="Yan X."/>
            <person name="He Y."/>
            <person name="Liu Y."/>
            <person name="Wang X."/>
            <person name="Xiang C."/>
            <person name="Varshney R.K."/>
            <person name="Ding H."/>
            <person name="Gao S."/>
            <person name="Zong X."/>
        </authorList>
    </citation>
    <scope>NUCLEOTIDE SEQUENCE [LARGE SCALE GENOMIC DNA]</scope>
    <source>
        <strain evidence="6 7">cv. Zhongwan 6</strain>
    </source>
</reference>
<evidence type="ECO:0000256" key="3">
    <source>
        <dbReference type="ARBA" id="ARBA00022771"/>
    </source>
</evidence>
<dbReference type="EMBL" id="JAMSHJ010000002">
    <property type="protein sequence ID" value="KAI5437050.1"/>
    <property type="molecule type" value="Genomic_DNA"/>
</dbReference>
<feature type="domain" description="Rubicon Homology" evidence="5">
    <location>
        <begin position="110"/>
        <end position="197"/>
    </location>
</feature>
<evidence type="ECO:0000256" key="2">
    <source>
        <dbReference type="ARBA" id="ARBA00022737"/>
    </source>
</evidence>
<dbReference type="InterPro" id="IPR025258">
    <property type="entry name" value="RH_dom"/>
</dbReference>
<comment type="caution">
    <text evidence="6">The sequence shown here is derived from an EMBL/GenBank/DDBJ whole genome shotgun (WGS) entry which is preliminary data.</text>
</comment>
<keyword evidence="3" id="KW-0863">Zinc-finger</keyword>
<dbReference type="InterPro" id="IPR051366">
    <property type="entry name" value="DEF8"/>
</dbReference>
<protein>
    <recommendedName>
        <fullName evidence="5">Rubicon Homology domain-containing protein</fullName>
    </recommendedName>
</protein>
<dbReference type="Proteomes" id="UP001058974">
    <property type="component" value="Chromosome 2"/>
</dbReference>
<dbReference type="PANTHER" id="PTHR12326">
    <property type="entry name" value="PLECKSTRIN HOMOLOGY DOMAIN CONTAINING PROTEIN"/>
    <property type="match status" value="1"/>
</dbReference>
<dbReference type="PANTHER" id="PTHR12326:SF3">
    <property type="entry name" value="DIFFERENTIALLY EXPRESSED IN FDCP 8 HOMOLOG"/>
    <property type="match status" value="1"/>
</dbReference>
<evidence type="ECO:0000259" key="5">
    <source>
        <dbReference type="SMART" id="SM01175"/>
    </source>
</evidence>